<keyword evidence="4 6" id="KW-0472">Membrane</keyword>
<dbReference type="InterPro" id="IPR011701">
    <property type="entry name" value="MFS"/>
</dbReference>
<dbReference type="SUPFAM" id="SSF103473">
    <property type="entry name" value="MFS general substrate transporter"/>
    <property type="match status" value="1"/>
</dbReference>
<feature type="transmembrane region" description="Helical" evidence="6">
    <location>
        <begin position="318"/>
        <end position="338"/>
    </location>
</feature>
<dbReference type="RefSeq" id="WP_344282148.1">
    <property type="nucleotide sequence ID" value="NZ_BAAAHV010000021.1"/>
</dbReference>
<evidence type="ECO:0000259" key="7">
    <source>
        <dbReference type="PROSITE" id="PS50850"/>
    </source>
</evidence>
<dbReference type="InterPro" id="IPR020846">
    <property type="entry name" value="MFS_dom"/>
</dbReference>
<feature type="compositionally biased region" description="Basic and acidic residues" evidence="5">
    <location>
        <begin position="7"/>
        <end position="16"/>
    </location>
</feature>
<evidence type="ECO:0000313" key="8">
    <source>
        <dbReference type="EMBL" id="MFD2479482.1"/>
    </source>
</evidence>
<organism evidence="8 9">
    <name type="scientific">Amycolatopsis albidoflavus</name>
    <dbReference type="NCBI Taxonomy" id="102226"/>
    <lineage>
        <taxon>Bacteria</taxon>
        <taxon>Bacillati</taxon>
        <taxon>Actinomycetota</taxon>
        <taxon>Actinomycetes</taxon>
        <taxon>Pseudonocardiales</taxon>
        <taxon>Pseudonocardiaceae</taxon>
        <taxon>Amycolatopsis</taxon>
    </lineage>
</organism>
<evidence type="ECO:0000256" key="4">
    <source>
        <dbReference type="ARBA" id="ARBA00023136"/>
    </source>
</evidence>
<feature type="transmembrane region" description="Helical" evidence="6">
    <location>
        <begin position="132"/>
        <end position="153"/>
    </location>
</feature>
<proteinExistence type="predicted"/>
<feature type="transmembrane region" description="Helical" evidence="6">
    <location>
        <begin position="74"/>
        <end position="95"/>
    </location>
</feature>
<gene>
    <name evidence="8" type="ORF">ACFSUT_04280</name>
</gene>
<comment type="subcellular location">
    <subcellularLocation>
        <location evidence="1">Cell membrane</location>
        <topology evidence="1">Multi-pass membrane protein</topology>
    </subcellularLocation>
</comment>
<name>A0ABW5HS37_9PSEU</name>
<evidence type="ECO:0000256" key="1">
    <source>
        <dbReference type="ARBA" id="ARBA00004651"/>
    </source>
</evidence>
<feature type="transmembrane region" description="Helical" evidence="6">
    <location>
        <begin position="409"/>
        <end position="430"/>
    </location>
</feature>
<evidence type="ECO:0000313" key="9">
    <source>
        <dbReference type="Proteomes" id="UP001597542"/>
    </source>
</evidence>
<keyword evidence="9" id="KW-1185">Reference proteome</keyword>
<accession>A0ABW5HS37</accession>
<comment type="caution">
    <text evidence="8">The sequence shown here is derived from an EMBL/GenBank/DDBJ whole genome shotgun (WGS) entry which is preliminary data.</text>
</comment>
<keyword evidence="3 6" id="KW-1133">Transmembrane helix</keyword>
<feature type="transmembrane region" description="Helical" evidence="6">
    <location>
        <begin position="107"/>
        <end position="126"/>
    </location>
</feature>
<dbReference type="EMBL" id="JBHUKQ010000003">
    <property type="protein sequence ID" value="MFD2479482.1"/>
    <property type="molecule type" value="Genomic_DNA"/>
</dbReference>
<sequence>MTTIKEAGGERSRGDQADPGPPVRMNRAQRNAFWGSFGGWAMDGFTLAMFGLVLAPTLTELLPPSGIAPDVGNIGFYGQLSGALFLAGWGCSFIWGPIADRFGRRPAMIGSILLFSVFTALAGFSTNVWAWMAFRFLCAVGIGGEWAMAATLVAEAVPERLRVKLGGVLHSANYVGQLLTAVIYLAFGQQLGWRGLFLLGIVPALLVLFIRRNTKEPEKWAAQAETARRTSLLAPLRNIMSRGYRRRTVGNLLLLGACVIGLWATATYVPTAVTALVKETGASHGPQLASLAAAISAVFTVIGCIGTPWLADKLGRRGALALFFALMTVGIVGTYAIAYPLKNLPLLFAFLPILGLGGANFAVFTVWLPEQYPTLFRATAFAFTTTISRWFAAVGTFVLGVAIRGTGSIAVPLASTAVVFVAGLLLLPLVPETRNKPLPE</sequence>
<feature type="transmembrane region" description="Helical" evidence="6">
    <location>
        <begin position="249"/>
        <end position="269"/>
    </location>
</feature>
<dbReference type="InterPro" id="IPR036259">
    <property type="entry name" value="MFS_trans_sf"/>
</dbReference>
<protein>
    <submittedName>
        <fullName evidence="8">MFS transporter</fullName>
    </submittedName>
</protein>
<feature type="transmembrane region" description="Helical" evidence="6">
    <location>
        <begin position="344"/>
        <end position="368"/>
    </location>
</feature>
<evidence type="ECO:0000256" key="6">
    <source>
        <dbReference type="SAM" id="Phobius"/>
    </source>
</evidence>
<evidence type="ECO:0000256" key="5">
    <source>
        <dbReference type="SAM" id="MobiDB-lite"/>
    </source>
</evidence>
<dbReference type="PANTHER" id="PTHR23508:SF10">
    <property type="entry name" value="CARBOXYLIC ACID TRANSPORTER PROTEIN HOMOLOG"/>
    <property type="match status" value="1"/>
</dbReference>
<dbReference type="PANTHER" id="PTHR23508">
    <property type="entry name" value="CARBOXYLIC ACID TRANSPORTER PROTEIN HOMOLOG"/>
    <property type="match status" value="1"/>
</dbReference>
<feature type="domain" description="Major facilitator superfamily (MFS) profile" evidence="7">
    <location>
        <begin position="32"/>
        <end position="434"/>
    </location>
</feature>
<keyword evidence="2 6" id="KW-0812">Transmembrane</keyword>
<feature type="transmembrane region" description="Helical" evidence="6">
    <location>
        <begin position="32"/>
        <end position="54"/>
    </location>
</feature>
<dbReference type="Pfam" id="PF07690">
    <property type="entry name" value="MFS_1"/>
    <property type="match status" value="1"/>
</dbReference>
<feature type="transmembrane region" description="Helical" evidence="6">
    <location>
        <begin position="380"/>
        <end position="403"/>
    </location>
</feature>
<evidence type="ECO:0000256" key="3">
    <source>
        <dbReference type="ARBA" id="ARBA00022989"/>
    </source>
</evidence>
<reference evidence="9" key="1">
    <citation type="journal article" date="2019" name="Int. J. Syst. Evol. Microbiol.">
        <title>The Global Catalogue of Microorganisms (GCM) 10K type strain sequencing project: providing services to taxonomists for standard genome sequencing and annotation.</title>
        <authorList>
            <consortium name="The Broad Institute Genomics Platform"/>
            <consortium name="The Broad Institute Genome Sequencing Center for Infectious Disease"/>
            <person name="Wu L."/>
            <person name="Ma J."/>
        </authorList>
    </citation>
    <scope>NUCLEOTIDE SEQUENCE [LARGE SCALE GENOMIC DNA]</scope>
    <source>
        <strain evidence="9">CGMCC 4.7638</strain>
    </source>
</reference>
<dbReference type="Proteomes" id="UP001597542">
    <property type="component" value="Unassembled WGS sequence"/>
</dbReference>
<dbReference type="Gene3D" id="1.20.1250.20">
    <property type="entry name" value="MFS general substrate transporter like domains"/>
    <property type="match status" value="2"/>
</dbReference>
<feature type="transmembrane region" description="Helical" evidence="6">
    <location>
        <begin position="289"/>
        <end position="311"/>
    </location>
</feature>
<feature type="transmembrane region" description="Helical" evidence="6">
    <location>
        <begin position="193"/>
        <end position="210"/>
    </location>
</feature>
<feature type="region of interest" description="Disordered" evidence="5">
    <location>
        <begin position="1"/>
        <end position="24"/>
    </location>
</feature>
<evidence type="ECO:0000256" key="2">
    <source>
        <dbReference type="ARBA" id="ARBA00022692"/>
    </source>
</evidence>
<dbReference type="PROSITE" id="PS50850">
    <property type="entry name" value="MFS"/>
    <property type="match status" value="1"/>
</dbReference>
<feature type="transmembrane region" description="Helical" evidence="6">
    <location>
        <begin position="165"/>
        <end position="187"/>
    </location>
</feature>